<organism evidence="4 5">
    <name type="scientific">Deinococcus humi</name>
    <dbReference type="NCBI Taxonomy" id="662880"/>
    <lineage>
        <taxon>Bacteria</taxon>
        <taxon>Thermotogati</taxon>
        <taxon>Deinococcota</taxon>
        <taxon>Deinococci</taxon>
        <taxon>Deinococcales</taxon>
        <taxon>Deinococcaceae</taxon>
        <taxon>Deinococcus</taxon>
    </lineage>
</organism>
<dbReference type="RefSeq" id="WP_229789703.1">
    <property type="nucleotide sequence ID" value="NZ_JACHFL010000002.1"/>
</dbReference>
<proteinExistence type="predicted"/>
<dbReference type="PANTHER" id="PTHR43877:SF6">
    <property type="entry name" value="GCN5-RELATED N-ACETYLTRANSFERASE"/>
    <property type="match status" value="1"/>
</dbReference>
<dbReference type="Gene3D" id="3.40.630.30">
    <property type="match status" value="1"/>
</dbReference>
<dbReference type="EMBL" id="JACHFL010000002">
    <property type="protein sequence ID" value="MBB5361998.1"/>
    <property type="molecule type" value="Genomic_DNA"/>
</dbReference>
<evidence type="ECO:0000313" key="5">
    <source>
        <dbReference type="Proteomes" id="UP000552709"/>
    </source>
</evidence>
<sequence>MEHTDPFSAPSLPDLHFREGSAADFPQLADFLSAAHPDAPRSVEDLERLEAGRTPGEPHRQLLALRGGEIVGLAETGVPRMDGHPGWLEVLIRTRPDEAGGELAATLLRLAEEHALTHGASVLVSHVHEDWWEHRFLRARGYAEHDRMWHSTLDLRTLDFARFAETEARVAAAGITIQPLSELGSFGEAQQRRLYALVAALLRDVPSTTPINVWPFEVWQRRAGVQLLPEGVFIAVAPDGEWVGISELHVPIPTRPGILHNGLTGVLPEWRGHGVALALKLAAARAALERGFTGSRTGNHSINRPMLAVNEQLGFVREGARITLRRDVGTEVVTPATARAGT</sequence>
<protein>
    <submittedName>
        <fullName evidence="4">GNAT superfamily N-acetyltransferase</fullName>
    </submittedName>
</protein>
<feature type="domain" description="N-acetyltransferase" evidence="3">
    <location>
        <begin position="175"/>
        <end position="337"/>
    </location>
</feature>
<dbReference type="GO" id="GO:0016747">
    <property type="term" value="F:acyltransferase activity, transferring groups other than amino-acyl groups"/>
    <property type="evidence" value="ECO:0007669"/>
    <property type="project" value="InterPro"/>
</dbReference>
<dbReference type="PANTHER" id="PTHR43877">
    <property type="entry name" value="AMINOALKYLPHOSPHONATE N-ACETYLTRANSFERASE-RELATED-RELATED"/>
    <property type="match status" value="1"/>
</dbReference>
<dbReference type="Pfam" id="PF00583">
    <property type="entry name" value="Acetyltransf_1"/>
    <property type="match status" value="2"/>
</dbReference>
<keyword evidence="2" id="KW-0012">Acyltransferase</keyword>
<keyword evidence="1 4" id="KW-0808">Transferase</keyword>
<evidence type="ECO:0000256" key="1">
    <source>
        <dbReference type="ARBA" id="ARBA00022679"/>
    </source>
</evidence>
<reference evidence="4 5" key="1">
    <citation type="submission" date="2020-08" db="EMBL/GenBank/DDBJ databases">
        <title>Genomic Encyclopedia of Type Strains, Phase IV (KMG-IV): sequencing the most valuable type-strain genomes for metagenomic binning, comparative biology and taxonomic classification.</title>
        <authorList>
            <person name="Goeker M."/>
        </authorList>
    </citation>
    <scope>NUCLEOTIDE SEQUENCE [LARGE SCALE GENOMIC DNA]</scope>
    <source>
        <strain evidence="4 5">DSM 27939</strain>
    </source>
</reference>
<dbReference type="CDD" id="cd04301">
    <property type="entry name" value="NAT_SF"/>
    <property type="match status" value="1"/>
</dbReference>
<dbReference type="SUPFAM" id="SSF55729">
    <property type="entry name" value="Acyl-CoA N-acyltransferases (Nat)"/>
    <property type="match status" value="2"/>
</dbReference>
<dbReference type="Proteomes" id="UP000552709">
    <property type="component" value="Unassembled WGS sequence"/>
</dbReference>
<dbReference type="AlphaFoldDB" id="A0A7W8JU54"/>
<dbReference type="InterPro" id="IPR016181">
    <property type="entry name" value="Acyl_CoA_acyltransferase"/>
</dbReference>
<dbReference type="InterPro" id="IPR000182">
    <property type="entry name" value="GNAT_dom"/>
</dbReference>
<dbReference type="InterPro" id="IPR050832">
    <property type="entry name" value="Bact_Acetyltransf"/>
</dbReference>
<name>A0A7W8JU54_9DEIO</name>
<evidence type="ECO:0000313" key="4">
    <source>
        <dbReference type="EMBL" id="MBB5361998.1"/>
    </source>
</evidence>
<evidence type="ECO:0000259" key="3">
    <source>
        <dbReference type="PROSITE" id="PS51186"/>
    </source>
</evidence>
<accession>A0A7W8JU54</accession>
<comment type="caution">
    <text evidence="4">The sequence shown here is derived from an EMBL/GenBank/DDBJ whole genome shotgun (WGS) entry which is preliminary data.</text>
</comment>
<dbReference type="PROSITE" id="PS51186">
    <property type="entry name" value="GNAT"/>
    <property type="match status" value="2"/>
</dbReference>
<evidence type="ECO:0000256" key="2">
    <source>
        <dbReference type="ARBA" id="ARBA00023315"/>
    </source>
</evidence>
<gene>
    <name evidence="4" type="ORF">HNQ08_001083</name>
</gene>
<keyword evidence="5" id="KW-1185">Reference proteome</keyword>
<feature type="domain" description="N-acetyltransferase" evidence="3">
    <location>
        <begin position="15"/>
        <end position="165"/>
    </location>
</feature>